<dbReference type="Pfam" id="PF00395">
    <property type="entry name" value="SLH"/>
    <property type="match status" value="1"/>
</dbReference>
<dbReference type="PROSITE" id="PS51272">
    <property type="entry name" value="SLH"/>
    <property type="match status" value="1"/>
</dbReference>
<organism evidence="2">
    <name type="scientific">bioreactor metagenome</name>
    <dbReference type="NCBI Taxonomy" id="1076179"/>
    <lineage>
        <taxon>unclassified sequences</taxon>
        <taxon>metagenomes</taxon>
        <taxon>ecological metagenomes</taxon>
    </lineage>
</organism>
<evidence type="ECO:0000313" key="2">
    <source>
        <dbReference type="EMBL" id="MPM96041.1"/>
    </source>
</evidence>
<accession>A0A645E3A8</accession>
<evidence type="ECO:0000259" key="1">
    <source>
        <dbReference type="PROSITE" id="PS51272"/>
    </source>
</evidence>
<proteinExistence type="predicted"/>
<dbReference type="AlphaFoldDB" id="A0A645E3A8"/>
<dbReference type="EMBL" id="VSSQ01042454">
    <property type="protein sequence ID" value="MPM96041.1"/>
    <property type="molecule type" value="Genomic_DNA"/>
</dbReference>
<reference evidence="2" key="1">
    <citation type="submission" date="2019-08" db="EMBL/GenBank/DDBJ databases">
        <authorList>
            <person name="Kucharzyk K."/>
            <person name="Murdoch R.W."/>
            <person name="Higgins S."/>
            <person name="Loffler F."/>
        </authorList>
    </citation>
    <scope>NUCLEOTIDE SEQUENCE</scope>
</reference>
<feature type="domain" description="SLH" evidence="1">
    <location>
        <begin position="43"/>
        <end position="99"/>
    </location>
</feature>
<comment type="caution">
    <text evidence="2">The sequence shown here is derived from an EMBL/GenBank/DDBJ whole genome shotgun (WGS) entry which is preliminary data.</text>
</comment>
<protein>
    <recommendedName>
        <fullName evidence="1">SLH domain-containing protein</fullName>
    </recommendedName>
</protein>
<dbReference type="InterPro" id="IPR001119">
    <property type="entry name" value="SLH_dom"/>
</dbReference>
<name>A0A645E3A8_9ZZZZ</name>
<sequence length="99" mass="10902">MLIDNDMITKAEINANAKITRQEAAKYVTRYLGVDKLAKESSVFKNMYTDKVDNAYLGYASAVYALGIMKGDAKGKFNGGNTLSHSETAVVIYNLLNKK</sequence>
<gene>
    <name evidence="2" type="ORF">SDC9_143197</name>
</gene>